<gene>
    <name evidence="2" type="ORF">C7S20_02895</name>
</gene>
<evidence type="ECO:0000259" key="1">
    <source>
        <dbReference type="Pfam" id="PF11827"/>
    </source>
</evidence>
<name>A0A2R3Z224_9FLAO</name>
<dbReference type="OrthoDB" id="5513217at2"/>
<dbReference type="KEGG" id="grs:C7S20_02895"/>
<reference evidence="3" key="1">
    <citation type="submission" date="2018-03" db="EMBL/GenBank/DDBJ databases">
        <title>Gramella fulva sp. nov., isolated from a dry surface of tidal flat.</title>
        <authorList>
            <person name="Hwang S.H."/>
            <person name="Hwang W.M."/>
            <person name="Kang K."/>
            <person name="Ahn T.-Y."/>
        </authorList>
    </citation>
    <scope>NUCLEOTIDE SEQUENCE [LARGE SCALE GENOMIC DNA]</scope>
    <source>
        <strain evidence="3">SH35</strain>
    </source>
</reference>
<dbReference type="Pfam" id="PF11827">
    <property type="entry name" value="DUF3347"/>
    <property type="match status" value="1"/>
</dbReference>
<evidence type="ECO:0000313" key="2">
    <source>
        <dbReference type="EMBL" id="AVR44289.1"/>
    </source>
</evidence>
<dbReference type="PROSITE" id="PS51257">
    <property type="entry name" value="PROKAR_LIPOPROTEIN"/>
    <property type="match status" value="1"/>
</dbReference>
<dbReference type="AlphaFoldDB" id="A0A2R3Z224"/>
<sequence length="208" mass="23594">MRRTFRNAAMFGLILGMLGTVSCRQTNDEDKDASEPMQNEMHEGDMHEEMNNSNMDEDAHVEDQMLNMSDEDTVGAEFNNDQASQAYKDYIGIMEAMVNSDPEAAKESANDLQDVYAEDSENAKISQLASRLASTDDINKQREIFSEISAAMEPVLKNNIKSGKIFKQYCPMAFEGKGDYWYSNRKAIRNPFFGEKMMNCGRTEETIQ</sequence>
<feature type="domain" description="DUF3347" evidence="1">
    <location>
        <begin position="87"/>
        <end position="158"/>
    </location>
</feature>
<organism evidence="2 3">
    <name type="scientific">Christiangramia fulva</name>
    <dbReference type="NCBI Taxonomy" id="2126553"/>
    <lineage>
        <taxon>Bacteria</taxon>
        <taxon>Pseudomonadati</taxon>
        <taxon>Bacteroidota</taxon>
        <taxon>Flavobacteriia</taxon>
        <taxon>Flavobacteriales</taxon>
        <taxon>Flavobacteriaceae</taxon>
        <taxon>Christiangramia</taxon>
    </lineage>
</organism>
<proteinExistence type="predicted"/>
<dbReference type="EMBL" id="CP028136">
    <property type="protein sequence ID" value="AVR44289.1"/>
    <property type="molecule type" value="Genomic_DNA"/>
</dbReference>
<dbReference type="InterPro" id="IPR021782">
    <property type="entry name" value="DUF3347"/>
</dbReference>
<keyword evidence="3" id="KW-1185">Reference proteome</keyword>
<evidence type="ECO:0000313" key="3">
    <source>
        <dbReference type="Proteomes" id="UP000241507"/>
    </source>
</evidence>
<dbReference type="Proteomes" id="UP000241507">
    <property type="component" value="Chromosome"/>
</dbReference>
<protein>
    <recommendedName>
        <fullName evidence="1">DUF3347 domain-containing protein</fullName>
    </recommendedName>
</protein>
<dbReference type="RefSeq" id="WP_107011067.1">
    <property type="nucleotide sequence ID" value="NZ_CP028136.1"/>
</dbReference>
<accession>A0A2R3Z224</accession>